<evidence type="ECO:0000313" key="1">
    <source>
        <dbReference type="EMBL" id="OWF39775.1"/>
    </source>
</evidence>
<sequence length="95" mass="11068">MAARFASRNDDEIKRIRTDLSSRNTQKSNKRSTTTLKAYLTEKQQPSNFKAFDKVALNETLSHFYMDLRKPDGKMYKATSVENIRHSLAAYFLMK</sequence>
<dbReference type="STRING" id="6573.A0A210PTJ2"/>
<keyword evidence="2" id="KW-1185">Reference proteome</keyword>
<comment type="caution">
    <text evidence="1">The sequence shown here is derived from an EMBL/GenBank/DDBJ whole genome shotgun (WGS) entry which is preliminary data.</text>
</comment>
<reference evidence="1 2" key="1">
    <citation type="journal article" date="2017" name="Nat. Ecol. Evol.">
        <title>Scallop genome provides insights into evolution of bilaterian karyotype and development.</title>
        <authorList>
            <person name="Wang S."/>
            <person name="Zhang J."/>
            <person name="Jiao W."/>
            <person name="Li J."/>
            <person name="Xun X."/>
            <person name="Sun Y."/>
            <person name="Guo X."/>
            <person name="Huan P."/>
            <person name="Dong B."/>
            <person name="Zhang L."/>
            <person name="Hu X."/>
            <person name="Sun X."/>
            <person name="Wang J."/>
            <person name="Zhao C."/>
            <person name="Wang Y."/>
            <person name="Wang D."/>
            <person name="Huang X."/>
            <person name="Wang R."/>
            <person name="Lv J."/>
            <person name="Li Y."/>
            <person name="Zhang Z."/>
            <person name="Liu B."/>
            <person name="Lu W."/>
            <person name="Hui Y."/>
            <person name="Liang J."/>
            <person name="Zhou Z."/>
            <person name="Hou R."/>
            <person name="Li X."/>
            <person name="Liu Y."/>
            <person name="Li H."/>
            <person name="Ning X."/>
            <person name="Lin Y."/>
            <person name="Zhao L."/>
            <person name="Xing Q."/>
            <person name="Dou J."/>
            <person name="Li Y."/>
            <person name="Mao J."/>
            <person name="Guo H."/>
            <person name="Dou H."/>
            <person name="Li T."/>
            <person name="Mu C."/>
            <person name="Jiang W."/>
            <person name="Fu Q."/>
            <person name="Fu X."/>
            <person name="Miao Y."/>
            <person name="Liu J."/>
            <person name="Yu Q."/>
            <person name="Li R."/>
            <person name="Liao H."/>
            <person name="Li X."/>
            <person name="Kong Y."/>
            <person name="Jiang Z."/>
            <person name="Chourrout D."/>
            <person name="Li R."/>
            <person name="Bao Z."/>
        </authorList>
    </citation>
    <scope>NUCLEOTIDE SEQUENCE [LARGE SCALE GENOMIC DNA]</scope>
    <source>
        <strain evidence="1 2">PY_sf001</strain>
    </source>
</reference>
<organism evidence="1 2">
    <name type="scientific">Mizuhopecten yessoensis</name>
    <name type="common">Japanese scallop</name>
    <name type="synonym">Patinopecten yessoensis</name>
    <dbReference type="NCBI Taxonomy" id="6573"/>
    <lineage>
        <taxon>Eukaryota</taxon>
        <taxon>Metazoa</taxon>
        <taxon>Spiralia</taxon>
        <taxon>Lophotrochozoa</taxon>
        <taxon>Mollusca</taxon>
        <taxon>Bivalvia</taxon>
        <taxon>Autobranchia</taxon>
        <taxon>Pteriomorphia</taxon>
        <taxon>Pectinida</taxon>
        <taxon>Pectinoidea</taxon>
        <taxon>Pectinidae</taxon>
        <taxon>Mizuhopecten</taxon>
    </lineage>
</organism>
<dbReference type="EMBL" id="NEDP02005510">
    <property type="protein sequence ID" value="OWF39775.1"/>
    <property type="molecule type" value="Genomic_DNA"/>
</dbReference>
<dbReference type="PANTHER" id="PTHR21446">
    <property type="entry name" value="DUF3504 DOMAIN-CONTAINING PROTEIN"/>
    <property type="match status" value="1"/>
</dbReference>
<dbReference type="AlphaFoldDB" id="A0A210PTJ2"/>
<dbReference type="InterPro" id="IPR052787">
    <property type="entry name" value="MAVS"/>
</dbReference>
<name>A0A210PTJ2_MIZYE</name>
<proteinExistence type="predicted"/>
<evidence type="ECO:0000313" key="2">
    <source>
        <dbReference type="Proteomes" id="UP000242188"/>
    </source>
</evidence>
<dbReference type="Proteomes" id="UP000242188">
    <property type="component" value="Unassembled WGS sequence"/>
</dbReference>
<dbReference type="PANTHER" id="PTHR21446:SF12">
    <property type="entry name" value="POTASSIUM CHANNEL TETRAMERIZATION DOMAIN CONTAINING 1"/>
    <property type="match status" value="1"/>
</dbReference>
<protein>
    <recommendedName>
        <fullName evidence="3">Core-binding (CB) domain-containing protein</fullName>
    </recommendedName>
</protein>
<gene>
    <name evidence="1" type="ORF">KP79_PYT16557</name>
</gene>
<dbReference type="OrthoDB" id="6123923at2759"/>
<evidence type="ECO:0008006" key="3">
    <source>
        <dbReference type="Google" id="ProtNLM"/>
    </source>
</evidence>
<accession>A0A210PTJ2</accession>